<evidence type="ECO:0000256" key="2">
    <source>
        <dbReference type="ARBA" id="ARBA00022676"/>
    </source>
</evidence>
<dbReference type="InterPro" id="IPR029044">
    <property type="entry name" value="Nucleotide-diphossugar_trans"/>
</dbReference>
<dbReference type="PANTHER" id="PTHR43867">
    <property type="entry name" value="CELLULOSE SYNTHASE CATALYTIC SUBUNIT A [UDP-FORMING]"/>
    <property type="match status" value="1"/>
</dbReference>
<dbReference type="Proteomes" id="UP001163687">
    <property type="component" value="Chromosome"/>
</dbReference>
<dbReference type="Gene3D" id="3.90.550.10">
    <property type="entry name" value="Spore Coat Polysaccharide Biosynthesis Protein SpsA, Chain A"/>
    <property type="match status" value="2"/>
</dbReference>
<sequence>MLRADLSVPQYLYLGVVAAYLLMFVLFLRLLVWKRYADRYYWRRRPPLSVEGVRALARSAGRDLPYFSILVPARNEADVIERTVDHMARLDYPPDRFEIIVITDEKESEAADRIRPDTVAAAARFLRSALRPAAGGPAPAEPSRPGGPSRAGATAPTRTEPKVIALAARKAVGARPAPVAAAARPGPGAGTGVAVLPRPAAVAATLPAAEPEAAVAAAPAAVPEPAAPLPEPAPAGPLPHVEPVSPSAAGVPLSPAAEGLVLGLLGRLAGEGGDEIRRRYLREGEPGALRRLPQPVVRYLVWEAAHRLWAGRGRTAGPGAEELLRRRLPGATREEILAAHAALLGRAIPAVVALAQLRDEPHRRRLVDRMAAHAARANHTLTREILRGMSEALAADILGRLARLAHGPDGQLERLLEETYREIYPTTQDILQRKVAEFARRRDVPRLKHVDVPVDFDGELGGRRLGRPVPSTKGRALNWGLGFVDPRTRWCGFYDAESRPDPRVLLYVARRWLEDLGPARPGWRPPRVERPVRIFQGPVFQVRNFFEMGPFCKIASLYQAIAHDWYLPSLFRRLPFVGGTNLFVDVDLLRQIGGYDARTLTEDLELGTRAYLRAGAWPEYLPLPSSEQTPPTFRSFFRQRLRWATGHLQVMAKLQSDSSADPARRRELLQELWRKGQFEWVFYQTATLVPPIATVLYWAGWLDPSVLWAPARSALYVLSLIYVAFTVYAYFRYLPYLDRSLPGLHRLRQQAAAVASLLLLPLAAFLFPVPYSTALALYAAGRGPREWVKTPRTRE</sequence>
<evidence type="ECO:0000256" key="4">
    <source>
        <dbReference type="ARBA" id="ARBA00022692"/>
    </source>
</evidence>
<feature type="transmembrane region" description="Helical" evidence="8">
    <location>
        <begin position="12"/>
        <end position="33"/>
    </location>
</feature>
<evidence type="ECO:0000256" key="1">
    <source>
        <dbReference type="ARBA" id="ARBA00004141"/>
    </source>
</evidence>
<dbReference type="KEGG" id="cmic:caldi_15210"/>
<evidence type="ECO:0000313" key="10">
    <source>
        <dbReference type="EMBL" id="BDG60431.1"/>
    </source>
</evidence>
<protein>
    <recommendedName>
        <fullName evidence="9">Glycosyltransferase 2-like domain-containing protein</fullName>
    </recommendedName>
</protein>
<dbReference type="GO" id="GO:0016757">
    <property type="term" value="F:glycosyltransferase activity"/>
    <property type="evidence" value="ECO:0007669"/>
    <property type="project" value="UniProtKB-KW"/>
</dbReference>
<keyword evidence="2" id="KW-0328">Glycosyltransferase</keyword>
<keyword evidence="11" id="KW-1185">Reference proteome</keyword>
<dbReference type="SUPFAM" id="SSF53448">
    <property type="entry name" value="Nucleotide-diphospho-sugar transferases"/>
    <property type="match status" value="2"/>
</dbReference>
<dbReference type="EMBL" id="AP025628">
    <property type="protein sequence ID" value="BDG60431.1"/>
    <property type="molecule type" value="Genomic_DNA"/>
</dbReference>
<dbReference type="InterPro" id="IPR050321">
    <property type="entry name" value="Glycosyltr_2/OpgH_subfam"/>
</dbReference>
<comment type="subcellular location">
    <subcellularLocation>
        <location evidence="1">Membrane</location>
        <topology evidence="1">Multi-pass membrane protein</topology>
    </subcellularLocation>
</comment>
<evidence type="ECO:0000256" key="3">
    <source>
        <dbReference type="ARBA" id="ARBA00022679"/>
    </source>
</evidence>
<dbReference type="Pfam" id="PF13632">
    <property type="entry name" value="Glyco_trans_2_3"/>
    <property type="match status" value="1"/>
</dbReference>
<name>A0AA35CN63_9FIRM</name>
<feature type="compositionally biased region" description="Low complexity" evidence="7">
    <location>
        <begin position="132"/>
        <end position="150"/>
    </location>
</feature>
<dbReference type="AlphaFoldDB" id="A0AA35CN63"/>
<evidence type="ECO:0000256" key="5">
    <source>
        <dbReference type="ARBA" id="ARBA00022989"/>
    </source>
</evidence>
<accession>A0AA35CN63</accession>
<evidence type="ECO:0000256" key="7">
    <source>
        <dbReference type="SAM" id="MobiDB-lite"/>
    </source>
</evidence>
<reference evidence="10" key="1">
    <citation type="submission" date="2022-03" db="EMBL/GenBank/DDBJ databases">
        <title>Complete genome sequence of Caldinitratiruptor microaerophilus.</title>
        <authorList>
            <person name="Mukaiyama R."/>
            <person name="Nishiyama T."/>
            <person name="Ueda K."/>
        </authorList>
    </citation>
    <scope>NUCLEOTIDE SEQUENCE</scope>
    <source>
        <strain evidence="10">JCM 16183</strain>
    </source>
</reference>
<feature type="transmembrane region" description="Helical" evidence="8">
    <location>
        <begin position="713"/>
        <end position="731"/>
    </location>
</feature>
<keyword evidence="6 8" id="KW-0472">Membrane</keyword>
<feature type="domain" description="Glycosyltransferase 2-like" evidence="9">
    <location>
        <begin position="495"/>
        <end position="720"/>
    </location>
</feature>
<organism evidence="10 11">
    <name type="scientific">Caldinitratiruptor microaerophilus</name>
    <dbReference type="NCBI Taxonomy" id="671077"/>
    <lineage>
        <taxon>Bacteria</taxon>
        <taxon>Bacillati</taxon>
        <taxon>Bacillota</taxon>
        <taxon>Clostridia</taxon>
        <taxon>Eubacteriales</taxon>
        <taxon>Symbiobacteriaceae</taxon>
        <taxon>Caldinitratiruptor</taxon>
    </lineage>
</organism>
<keyword evidence="5 8" id="KW-1133">Transmembrane helix</keyword>
<evidence type="ECO:0000256" key="8">
    <source>
        <dbReference type="SAM" id="Phobius"/>
    </source>
</evidence>
<dbReference type="PANTHER" id="PTHR43867:SF2">
    <property type="entry name" value="CELLULOSE SYNTHASE CATALYTIC SUBUNIT A [UDP-FORMING]"/>
    <property type="match status" value="1"/>
</dbReference>
<evidence type="ECO:0000259" key="9">
    <source>
        <dbReference type="Pfam" id="PF13632"/>
    </source>
</evidence>
<evidence type="ECO:0000313" key="11">
    <source>
        <dbReference type="Proteomes" id="UP001163687"/>
    </source>
</evidence>
<feature type="transmembrane region" description="Helical" evidence="8">
    <location>
        <begin position="751"/>
        <end position="771"/>
    </location>
</feature>
<dbReference type="GO" id="GO:0016020">
    <property type="term" value="C:membrane"/>
    <property type="evidence" value="ECO:0007669"/>
    <property type="project" value="UniProtKB-SubCell"/>
</dbReference>
<feature type="region of interest" description="Disordered" evidence="7">
    <location>
        <begin position="132"/>
        <end position="161"/>
    </location>
</feature>
<keyword evidence="3" id="KW-0808">Transferase</keyword>
<keyword evidence="4 8" id="KW-0812">Transmembrane</keyword>
<proteinExistence type="predicted"/>
<gene>
    <name evidence="10" type="ORF">caldi_15210</name>
</gene>
<dbReference type="InterPro" id="IPR001173">
    <property type="entry name" value="Glyco_trans_2-like"/>
</dbReference>
<feature type="transmembrane region" description="Helical" evidence="8">
    <location>
        <begin position="680"/>
        <end position="701"/>
    </location>
</feature>
<evidence type="ECO:0000256" key="6">
    <source>
        <dbReference type="ARBA" id="ARBA00023136"/>
    </source>
</evidence>